<dbReference type="Proteomes" id="UP000257109">
    <property type="component" value="Unassembled WGS sequence"/>
</dbReference>
<feature type="non-terminal residue" evidence="2">
    <location>
        <position position="1"/>
    </location>
</feature>
<protein>
    <submittedName>
        <fullName evidence="2">Uncharacterized protein</fullName>
    </submittedName>
</protein>
<dbReference type="EMBL" id="QJKJ01003569">
    <property type="protein sequence ID" value="RDX97808.1"/>
    <property type="molecule type" value="Genomic_DNA"/>
</dbReference>
<evidence type="ECO:0000256" key="1">
    <source>
        <dbReference type="SAM" id="MobiDB-lite"/>
    </source>
</evidence>
<feature type="compositionally biased region" description="Basic and acidic residues" evidence="1">
    <location>
        <begin position="78"/>
        <end position="95"/>
    </location>
</feature>
<proteinExistence type="predicted"/>
<feature type="region of interest" description="Disordered" evidence="1">
    <location>
        <begin position="68"/>
        <end position="109"/>
    </location>
</feature>
<gene>
    <name evidence="2" type="ORF">CR513_19382</name>
</gene>
<keyword evidence="3" id="KW-1185">Reference proteome</keyword>
<feature type="compositionally biased region" description="Polar residues" evidence="1">
    <location>
        <begin position="68"/>
        <end position="77"/>
    </location>
</feature>
<accession>A0A371H4R1</accession>
<evidence type="ECO:0000313" key="3">
    <source>
        <dbReference type="Proteomes" id="UP000257109"/>
    </source>
</evidence>
<name>A0A371H4R1_MUCPR</name>
<evidence type="ECO:0000313" key="2">
    <source>
        <dbReference type="EMBL" id="RDX97808.1"/>
    </source>
</evidence>
<dbReference type="AlphaFoldDB" id="A0A371H4R1"/>
<organism evidence="2 3">
    <name type="scientific">Mucuna pruriens</name>
    <name type="common">Velvet bean</name>
    <name type="synonym">Dolichos pruriens</name>
    <dbReference type="NCBI Taxonomy" id="157652"/>
    <lineage>
        <taxon>Eukaryota</taxon>
        <taxon>Viridiplantae</taxon>
        <taxon>Streptophyta</taxon>
        <taxon>Embryophyta</taxon>
        <taxon>Tracheophyta</taxon>
        <taxon>Spermatophyta</taxon>
        <taxon>Magnoliopsida</taxon>
        <taxon>eudicotyledons</taxon>
        <taxon>Gunneridae</taxon>
        <taxon>Pentapetalae</taxon>
        <taxon>rosids</taxon>
        <taxon>fabids</taxon>
        <taxon>Fabales</taxon>
        <taxon>Fabaceae</taxon>
        <taxon>Papilionoideae</taxon>
        <taxon>50 kb inversion clade</taxon>
        <taxon>NPAAA clade</taxon>
        <taxon>indigoferoid/millettioid clade</taxon>
        <taxon>Phaseoleae</taxon>
        <taxon>Mucuna</taxon>
    </lineage>
</organism>
<reference evidence="2" key="1">
    <citation type="submission" date="2018-05" db="EMBL/GenBank/DDBJ databases">
        <title>Draft genome of Mucuna pruriens seed.</title>
        <authorList>
            <person name="Nnadi N.E."/>
            <person name="Vos R."/>
            <person name="Hasami M.H."/>
            <person name="Devisetty U.K."/>
            <person name="Aguiy J.C."/>
        </authorList>
    </citation>
    <scope>NUCLEOTIDE SEQUENCE [LARGE SCALE GENOMIC DNA]</scope>
    <source>
        <strain evidence="2">JCA_2017</strain>
    </source>
</reference>
<comment type="caution">
    <text evidence="2">The sequence shown here is derived from an EMBL/GenBank/DDBJ whole genome shotgun (WGS) entry which is preliminary data.</text>
</comment>
<sequence length="109" mass="12369">MQTNIGHPKAASLTFVPLAFPYVRCGHPGLRASLQQWSSLGCKQSYHERRLEEAKRWWAKELYRTLNLSGPRNSSMKNYEHKEDSSLKGLGRDPLGRLADSATSKRKSP</sequence>